<keyword evidence="3 8" id="KW-0378">Hydrolase</keyword>
<feature type="domain" description="Peptidase S1" evidence="7">
    <location>
        <begin position="88"/>
        <end position="271"/>
    </location>
</feature>
<keyword evidence="4" id="KW-0720">Serine protease</keyword>
<evidence type="ECO:0000256" key="3">
    <source>
        <dbReference type="ARBA" id="ARBA00022801"/>
    </source>
</evidence>
<proteinExistence type="predicted"/>
<dbReference type="PANTHER" id="PTHR24276:SF94">
    <property type="entry name" value="AT20289P-RELATED"/>
    <property type="match status" value="1"/>
</dbReference>
<keyword evidence="9" id="KW-1185">Reference proteome</keyword>
<dbReference type="Gene3D" id="2.40.10.10">
    <property type="entry name" value="Trypsin-like serine proteases"/>
    <property type="match status" value="2"/>
</dbReference>
<dbReference type="OrthoDB" id="7883244at2759"/>
<dbReference type="FunCoup" id="B4M189">
    <property type="interactions" value="45"/>
</dbReference>
<dbReference type="eggNOG" id="KOG3627">
    <property type="taxonomic scope" value="Eukaryota"/>
</dbReference>
<evidence type="ECO:0000256" key="4">
    <source>
        <dbReference type="ARBA" id="ARBA00022825"/>
    </source>
</evidence>
<feature type="signal peptide" evidence="6">
    <location>
        <begin position="1"/>
        <end position="22"/>
    </location>
</feature>
<dbReference type="SUPFAM" id="SSF50494">
    <property type="entry name" value="Trypsin-like serine proteases"/>
    <property type="match status" value="1"/>
</dbReference>
<dbReference type="GO" id="GO:0004252">
    <property type="term" value="F:serine-type endopeptidase activity"/>
    <property type="evidence" value="ECO:0007669"/>
    <property type="project" value="InterPro"/>
</dbReference>
<dbReference type="InParanoid" id="B4M189"/>
<reference evidence="8 9" key="1">
    <citation type="journal article" date="2007" name="Nature">
        <title>Evolution of genes and genomes on the Drosophila phylogeny.</title>
        <authorList>
            <consortium name="Drosophila 12 Genomes Consortium"/>
            <person name="Clark A.G."/>
            <person name="Eisen M.B."/>
            <person name="Smith D.R."/>
            <person name="Bergman C.M."/>
            <person name="Oliver B."/>
            <person name="Markow T.A."/>
            <person name="Kaufman T.C."/>
            <person name="Kellis M."/>
            <person name="Gelbart W."/>
            <person name="Iyer V.N."/>
            <person name="Pollard D.A."/>
            <person name="Sackton T.B."/>
            <person name="Larracuente A.M."/>
            <person name="Singh N.D."/>
            <person name="Abad J.P."/>
            <person name="Abt D.N."/>
            <person name="Adryan B."/>
            <person name="Aguade M."/>
            <person name="Akashi H."/>
            <person name="Anderson W.W."/>
            <person name="Aquadro C.F."/>
            <person name="Ardell D.H."/>
            <person name="Arguello R."/>
            <person name="Artieri C.G."/>
            <person name="Barbash D.A."/>
            <person name="Barker D."/>
            <person name="Barsanti P."/>
            <person name="Batterham P."/>
            <person name="Batzoglou S."/>
            <person name="Begun D."/>
            <person name="Bhutkar A."/>
            <person name="Blanco E."/>
            <person name="Bosak S.A."/>
            <person name="Bradley R.K."/>
            <person name="Brand A.D."/>
            <person name="Brent M.R."/>
            <person name="Brooks A.N."/>
            <person name="Brown R.H."/>
            <person name="Butlin R.K."/>
            <person name="Caggese C."/>
            <person name="Calvi B.R."/>
            <person name="Bernardo de Carvalho A."/>
            <person name="Caspi A."/>
            <person name="Castrezana S."/>
            <person name="Celniker S.E."/>
            <person name="Chang J.L."/>
            <person name="Chapple C."/>
            <person name="Chatterji S."/>
            <person name="Chinwalla A."/>
            <person name="Civetta A."/>
            <person name="Clifton S.W."/>
            <person name="Comeron J.M."/>
            <person name="Costello J.C."/>
            <person name="Coyne J.A."/>
            <person name="Daub J."/>
            <person name="David R.G."/>
            <person name="Delcher A.L."/>
            <person name="Delehaunty K."/>
            <person name="Do C.B."/>
            <person name="Ebling H."/>
            <person name="Edwards K."/>
            <person name="Eickbush T."/>
            <person name="Evans J.D."/>
            <person name="Filipski A."/>
            <person name="Findeiss S."/>
            <person name="Freyhult E."/>
            <person name="Fulton L."/>
            <person name="Fulton R."/>
            <person name="Garcia A.C."/>
            <person name="Gardiner A."/>
            <person name="Garfield D.A."/>
            <person name="Garvin B.E."/>
            <person name="Gibson G."/>
            <person name="Gilbert D."/>
            <person name="Gnerre S."/>
            <person name="Godfrey J."/>
            <person name="Good R."/>
            <person name="Gotea V."/>
            <person name="Gravely B."/>
            <person name="Greenberg A.J."/>
            <person name="Griffiths-Jones S."/>
            <person name="Gross S."/>
            <person name="Guigo R."/>
            <person name="Gustafson E.A."/>
            <person name="Haerty W."/>
            <person name="Hahn M.W."/>
            <person name="Halligan D.L."/>
            <person name="Halpern A.L."/>
            <person name="Halter G.M."/>
            <person name="Han M.V."/>
            <person name="Heger A."/>
            <person name="Hillier L."/>
            <person name="Hinrichs A.S."/>
            <person name="Holmes I."/>
            <person name="Hoskins R.A."/>
            <person name="Hubisz M.J."/>
            <person name="Hultmark D."/>
            <person name="Huntley M.A."/>
            <person name="Jaffe D.B."/>
            <person name="Jagadeeshan S."/>
            <person name="Jeck W.R."/>
            <person name="Johnson J."/>
            <person name="Jones C.D."/>
            <person name="Jordan W.C."/>
            <person name="Karpen G.H."/>
            <person name="Kataoka E."/>
            <person name="Keightley P.D."/>
            <person name="Kheradpour P."/>
            <person name="Kirkness E.F."/>
            <person name="Koerich L.B."/>
            <person name="Kristiansen K."/>
            <person name="Kudrna D."/>
            <person name="Kulathinal R.J."/>
            <person name="Kumar S."/>
            <person name="Kwok R."/>
            <person name="Lander E."/>
            <person name="Langley C.H."/>
            <person name="Lapoint R."/>
            <person name="Lazzaro B.P."/>
            <person name="Lee S.J."/>
            <person name="Levesque L."/>
            <person name="Li R."/>
            <person name="Lin C.F."/>
            <person name="Lin M.F."/>
            <person name="Lindblad-Toh K."/>
            <person name="Llopart A."/>
            <person name="Long M."/>
            <person name="Low L."/>
            <person name="Lozovsky E."/>
            <person name="Lu J."/>
            <person name="Luo M."/>
            <person name="Machado C.A."/>
            <person name="Makalowski W."/>
            <person name="Marzo M."/>
            <person name="Matsuda M."/>
            <person name="Matzkin L."/>
            <person name="McAllister B."/>
            <person name="McBride C.S."/>
            <person name="McKernan B."/>
            <person name="McKernan K."/>
            <person name="Mendez-Lago M."/>
            <person name="Minx P."/>
            <person name="Mollenhauer M.U."/>
            <person name="Montooth K."/>
            <person name="Mount S.M."/>
            <person name="Mu X."/>
            <person name="Myers E."/>
            <person name="Negre B."/>
            <person name="Newfeld S."/>
            <person name="Nielsen R."/>
            <person name="Noor M.A."/>
            <person name="O'Grady P."/>
            <person name="Pachter L."/>
            <person name="Papaceit M."/>
            <person name="Parisi M.J."/>
            <person name="Parisi M."/>
            <person name="Parts L."/>
            <person name="Pedersen J.S."/>
            <person name="Pesole G."/>
            <person name="Phillippy A.M."/>
            <person name="Ponting C.P."/>
            <person name="Pop M."/>
            <person name="Porcelli D."/>
            <person name="Powell J.R."/>
            <person name="Prohaska S."/>
            <person name="Pruitt K."/>
            <person name="Puig M."/>
            <person name="Quesneville H."/>
            <person name="Ram K.R."/>
            <person name="Rand D."/>
            <person name="Rasmussen M.D."/>
            <person name="Reed L.K."/>
            <person name="Reenan R."/>
            <person name="Reily A."/>
            <person name="Remington K.A."/>
            <person name="Rieger T.T."/>
            <person name="Ritchie M.G."/>
            <person name="Robin C."/>
            <person name="Rogers Y.H."/>
            <person name="Rohde C."/>
            <person name="Rozas J."/>
            <person name="Rubenfield M.J."/>
            <person name="Ruiz A."/>
            <person name="Russo S."/>
            <person name="Salzberg S.L."/>
            <person name="Sanchez-Gracia A."/>
            <person name="Saranga D.J."/>
            <person name="Sato H."/>
            <person name="Schaeffer S.W."/>
            <person name="Schatz M.C."/>
            <person name="Schlenke T."/>
            <person name="Schwartz R."/>
            <person name="Segarra C."/>
            <person name="Singh R.S."/>
            <person name="Sirot L."/>
            <person name="Sirota M."/>
            <person name="Sisneros N.B."/>
            <person name="Smith C.D."/>
            <person name="Smith T.F."/>
            <person name="Spieth J."/>
            <person name="Stage D.E."/>
            <person name="Stark A."/>
            <person name="Stephan W."/>
            <person name="Strausberg R.L."/>
            <person name="Strempel S."/>
            <person name="Sturgill D."/>
            <person name="Sutton G."/>
            <person name="Sutton G.G."/>
            <person name="Tao W."/>
            <person name="Teichmann S."/>
            <person name="Tobari Y.N."/>
            <person name="Tomimura Y."/>
            <person name="Tsolas J.M."/>
            <person name="Valente V.L."/>
            <person name="Venter E."/>
            <person name="Venter J.C."/>
            <person name="Vicario S."/>
            <person name="Vieira F.G."/>
            <person name="Vilella A.J."/>
            <person name="Villasante A."/>
            <person name="Walenz B."/>
            <person name="Wang J."/>
            <person name="Wasserman M."/>
            <person name="Watts T."/>
            <person name="Wilson D."/>
            <person name="Wilson R.K."/>
            <person name="Wing R.A."/>
            <person name="Wolfner M.F."/>
            <person name="Wong A."/>
            <person name="Wong G.K."/>
            <person name="Wu C.I."/>
            <person name="Wu G."/>
            <person name="Yamamoto D."/>
            <person name="Yang H.P."/>
            <person name="Yang S.P."/>
            <person name="Yorke J.A."/>
            <person name="Yoshida K."/>
            <person name="Zdobnov E."/>
            <person name="Zhang P."/>
            <person name="Zhang Y."/>
            <person name="Zimin A.V."/>
            <person name="Baldwin J."/>
            <person name="Abdouelleil A."/>
            <person name="Abdulkadir J."/>
            <person name="Abebe A."/>
            <person name="Abera B."/>
            <person name="Abreu J."/>
            <person name="Acer S.C."/>
            <person name="Aftuck L."/>
            <person name="Alexander A."/>
            <person name="An P."/>
            <person name="Anderson E."/>
            <person name="Anderson S."/>
            <person name="Arachi H."/>
            <person name="Azer M."/>
            <person name="Bachantsang P."/>
            <person name="Barry A."/>
            <person name="Bayul T."/>
            <person name="Berlin A."/>
            <person name="Bessette D."/>
            <person name="Bloom T."/>
            <person name="Blye J."/>
            <person name="Boguslavskiy L."/>
            <person name="Bonnet C."/>
            <person name="Boukhgalter B."/>
            <person name="Bourzgui I."/>
            <person name="Brown A."/>
            <person name="Cahill P."/>
            <person name="Channer S."/>
            <person name="Cheshatsang Y."/>
            <person name="Chuda L."/>
            <person name="Citroen M."/>
            <person name="Collymore A."/>
            <person name="Cooke P."/>
            <person name="Costello M."/>
            <person name="D'Aco K."/>
            <person name="Daza R."/>
            <person name="De Haan G."/>
            <person name="DeGray S."/>
            <person name="DeMaso C."/>
            <person name="Dhargay N."/>
            <person name="Dooley K."/>
            <person name="Dooley E."/>
            <person name="Doricent M."/>
            <person name="Dorje P."/>
            <person name="Dorjee K."/>
            <person name="Dupes A."/>
            <person name="Elong R."/>
            <person name="Falk J."/>
            <person name="Farina A."/>
            <person name="Faro S."/>
            <person name="Ferguson D."/>
            <person name="Fisher S."/>
            <person name="Foley C.D."/>
            <person name="Franke A."/>
            <person name="Friedrich D."/>
            <person name="Gadbois L."/>
            <person name="Gearin G."/>
            <person name="Gearin C.R."/>
            <person name="Giannoukos G."/>
            <person name="Goode T."/>
            <person name="Graham J."/>
            <person name="Grandbois E."/>
            <person name="Grewal S."/>
            <person name="Gyaltsen K."/>
            <person name="Hafez N."/>
            <person name="Hagos B."/>
            <person name="Hall J."/>
            <person name="Henson C."/>
            <person name="Hollinger A."/>
            <person name="Honan T."/>
            <person name="Huard M.D."/>
            <person name="Hughes L."/>
            <person name="Hurhula B."/>
            <person name="Husby M.E."/>
            <person name="Kamat A."/>
            <person name="Kanga B."/>
            <person name="Kashin S."/>
            <person name="Khazanovich D."/>
            <person name="Kisner P."/>
            <person name="Lance K."/>
            <person name="Lara M."/>
            <person name="Lee W."/>
            <person name="Lennon N."/>
            <person name="Letendre F."/>
            <person name="LeVine R."/>
            <person name="Lipovsky A."/>
            <person name="Liu X."/>
            <person name="Liu J."/>
            <person name="Liu S."/>
            <person name="Lokyitsang T."/>
            <person name="Lokyitsang Y."/>
            <person name="Lubonja R."/>
            <person name="Lui A."/>
            <person name="MacDonald P."/>
            <person name="Magnisalis V."/>
            <person name="Maru K."/>
            <person name="Matthews C."/>
            <person name="McCusker W."/>
            <person name="McDonough S."/>
            <person name="Mehta T."/>
            <person name="Meldrim J."/>
            <person name="Meneus L."/>
            <person name="Mihai O."/>
            <person name="Mihalev A."/>
            <person name="Mihova T."/>
            <person name="Mittelman R."/>
            <person name="Mlenga V."/>
            <person name="Montmayeur A."/>
            <person name="Mulrain L."/>
            <person name="Navidi A."/>
            <person name="Naylor J."/>
            <person name="Negash T."/>
            <person name="Nguyen T."/>
            <person name="Nguyen N."/>
            <person name="Nicol R."/>
            <person name="Norbu C."/>
            <person name="Norbu N."/>
            <person name="Novod N."/>
            <person name="O'Neill B."/>
            <person name="Osman S."/>
            <person name="Markiewicz E."/>
            <person name="Oyono O.L."/>
            <person name="Patti C."/>
            <person name="Phunkhang P."/>
            <person name="Pierre F."/>
            <person name="Priest M."/>
            <person name="Raghuraman S."/>
            <person name="Rege F."/>
            <person name="Reyes R."/>
            <person name="Rise C."/>
            <person name="Rogov P."/>
            <person name="Ross K."/>
            <person name="Ryan E."/>
            <person name="Settipalli S."/>
            <person name="Shea T."/>
            <person name="Sherpa N."/>
            <person name="Shi L."/>
            <person name="Shih D."/>
            <person name="Sparrow T."/>
            <person name="Spaulding J."/>
            <person name="Stalker J."/>
            <person name="Stange-Thomann N."/>
            <person name="Stavropoulos S."/>
            <person name="Stone C."/>
            <person name="Strader C."/>
            <person name="Tesfaye S."/>
            <person name="Thomson T."/>
            <person name="Thoulutsang Y."/>
            <person name="Thoulutsang D."/>
            <person name="Topham K."/>
            <person name="Topping I."/>
            <person name="Tsamla T."/>
            <person name="Vassiliev H."/>
            <person name="Vo A."/>
            <person name="Wangchuk T."/>
            <person name="Wangdi T."/>
            <person name="Weiand M."/>
            <person name="Wilkinson J."/>
            <person name="Wilson A."/>
            <person name="Yadav S."/>
            <person name="Young G."/>
            <person name="Yu Q."/>
            <person name="Zembek L."/>
            <person name="Zhong D."/>
            <person name="Zimmer A."/>
            <person name="Zwirko Z."/>
            <person name="Jaffe D.B."/>
            <person name="Alvarez P."/>
            <person name="Brockman W."/>
            <person name="Butler J."/>
            <person name="Chin C."/>
            <person name="Gnerre S."/>
            <person name="Grabherr M."/>
            <person name="Kleber M."/>
            <person name="Mauceli E."/>
            <person name="MacCallum I."/>
        </authorList>
    </citation>
    <scope>NUCLEOTIDE SEQUENCE [LARGE SCALE GENOMIC DNA]</scope>
    <source>
        <strain evidence="9">Tucson 15010-1051.87</strain>
    </source>
</reference>
<keyword evidence="5" id="KW-1015">Disulfide bond</keyword>
<dbReference type="InterPro" id="IPR043504">
    <property type="entry name" value="Peptidase_S1_PA_chymotrypsin"/>
</dbReference>
<dbReference type="GO" id="GO:0006508">
    <property type="term" value="P:proteolysis"/>
    <property type="evidence" value="ECO:0007669"/>
    <property type="project" value="UniProtKB-KW"/>
</dbReference>
<accession>B4M189</accession>
<dbReference type="PANTHER" id="PTHR24276">
    <property type="entry name" value="POLYSERASE-RELATED"/>
    <property type="match status" value="1"/>
</dbReference>
<name>B4M189_DROVI</name>
<dbReference type="InterPro" id="IPR050430">
    <property type="entry name" value="Peptidase_S1"/>
</dbReference>
<evidence type="ECO:0000256" key="6">
    <source>
        <dbReference type="SAM" id="SignalP"/>
    </source>
</evidence>
<evidence type="ECO:0000313" key="8">
    <source>
        <dbReference type="EMBL" id="EDW67500.2"/>
    </source>
</evidence>
<protein>
    <recommendedName>
        <fullName evidence="7">Peptidase S1 domain-containing protein</fullName>
    </recommendedName>
</protein>
<dbReference type="EMBL" id="CH940650">
    <property type="protein sequence ID" value="EDW67500.2"/>
    <property type="molecule type" value="Genomic_DNA"/>
</dbReference>
<dbReference type="STRING" id="7244.B4M189"/>
<sequence length="295" mass="33477">MATVTLWLLSLSIFIVLKLNIANTKMHYHRYMLSDYRPQHKYKVQQDYKRLPRPTYPPEKRIMIRTGTDEPMVEMIGNGELVRLHDLLVRIYNGDKFVCIGTLLTEQVAITAGTCYRHGQAQNYTVKTSKDQTIGLYNLNTDAFPIKDKDSVVSLLILRVPVPNVRITAQLCLGSLEANMNVELPTYSQSRRVVQNQHSQVLPLAECRQQLNDTDGNIVTNGMICVKNEMRTDKCQKTFGSPLIYENQICGINLLGHNCPKKFGIDLYAAVVNEAQVRRNSVANIVAANIEDDMF</sequence>
<feature type="chain" id="PRO_5006457584" description="Peptidase S1 domain-containing protein" evidence="6">
    <location>
        <begin position="23"/>
        <end position="295"/>
    </location>
</feature>
<dbReference type="Proteomes" id="UP000008792">
    <property type="component" value="Unassembled WGS sequence"/>
</dbReference>
<evidence type="ECO:0000256" key="1">
    <source>
        <dbReference type="ARBA" id="ARBA00022670"/>
    </source>
</evidence>
<dbReference type="SMR" id="B4M189"/>
<keyword evidence="2 6" id="KW-0732">Signal</keyword>
<dbReference type="HOGENOM" id="CLU_925223_0_0_1"/>
<dbReference type="Pfam" id="PF00089">
    <property type="entry name" value="Trypsin"/>
    <property type="match status" value="1"/>
</dbReference>
<evidence type="ECO:0000256" key="5">
    <source>
        <dbReference type="ARBA" id="ARBA00023157"/>
    </source>
</evidence>
<dbReference type="InterPro" id="IPR009003">
    <property type="entry name" value="Peptidase_S1_PA"/>
</dbReference>
<organism evidence="8 9">
    <name type="scientific">Drosophila virilis</name>
    <name type="common">Fruit fly</name>
    <dbReference type="NCBI Taxonomy" id="7244"/>
    <lineage>
        <taxon>Eukaryota</taxon>
        <taxon>Metazoa</taxon>
        <taxon>Ecdysozoa</taxon>
        <taxon>Arthropoda</taxon>
        <taxon>Hexapoda</taxon>
        <taxon>Insecta</taxon>
        <taxon>Pterygota</taxon>
        <taxon>Neoptera</taxon>
        <taxon>Endopterygota</taxon>
        <taxon>Diptera</taxon>
        <taxon>Brachycera</taxon>
        <taxon>Muscomorpha</taxon>
        <taxon>Ephydroidea</taxon>
        <taxon>Drosophilidae</taxon>
        <taxon>Drosophila</taxon>
    </lineage>
</organism>
<keyword evidence="1" id="KW-0645">Protease</keyword>
<dbReference type="AlphaFoldDB" id="B4M189"/>
<evidence type="ECO:0000256" key="2">
    <source>
        <dbReference type="ARBA" id="ARBA00022729"/>
    </source>
</evidence>
<evidence type="ECO:0000313" key="9">
    <source>
        <dbReference type="Proteomes" id="UP000008792"/>
    </source>
</evidence>
<dbReference type="InterPro" id="IPR001254">
    <property type="entry name" value="Trypsin_dom"/>
</dbReference>
<gene>
    <name evidence="8" type="primary">Dvir\GJ24181</name>
    <name evidence="8" type="ORF">Dvir_GJ24181</name>
</gene>
<evidence type="ECO:0000259" key="7">
    <source>
        <dbReference type="Pfam" id="PF00089"/>
    </source>
</evidence>
<dbReference type="KEGG" id="dvi:6629682"/>